<dbReference type="RefSeq" id="WP_232134211.1">
    <property type="nucleotide sequence ID" value="NZ_CP089507.1"/>
</dbReference>
<dbReference type="PANTHER" id="PTHR14097">
    <property type="entry name" value="OXIDOREDUCTASE HTATIP2"/>
    <property type="match status" value="1"/>
</dbReference>
<keyword evidence="3" id="KW-1185">Reference proteome</keyword>
<name>A0ABS8U7S6_9GAMM</name>
<accession>A0ABS8U7S6</accession>
<dbReference type="InterPro" id="IPR016040">
    <property type="entry name" value="NAD(P)-bd_dom"/>
</dbReference>
<gene>
    <name evidence="2" type="ORF">LTT95_01840</name>
</gene>
<proteinExistence type="predicted"/>
<evidence type="ECO:0000313" key="2">
    <source>
        <dbReference type="EMBL" id="MCD9095685.1"/>
    </source>
</evidence>
<dbReference type="PANTHER" id="PTHR14097:SF7">
    <property type="entry name" value="OXIDOREDUCTASE HTATIP2"/>
    <property type="match status" value="1"/>
</dbReference>
<reference evidence="2" key="1">
    <citation type="submission" date="2021-12" db="EMBL/GenBank/DDBJ databases">
        <authorList>
            <person name="Ulrich A."/>
        </authorList>
    </citation>
    <scope>NUCLEOTIDE SEQUENCE</scope>
    <source>
        <strain evidence="2">A1P009</strain>
    </source>
</reference>
<dbReference type="Gene3D" id="3.40.50.720">
    <property type="entry name" value="NAD(P)-binding Rossmann-like Domain"/>
    <property type="match status" value="1"/>
</dbReference>
<comment type="caution">
    <text evidence="2">The sequence shown here is derived from an EMBL/GenBank/DDBJ whole genome shotgun (WGS) entry which is preliminary data.</text>
</comment>
<dbReference type="EMBL" id="JAJQKU010000001">
    <property type="protein sequence ID" value="MCD9095685.1"/>
    <property type="molecule type" value="Genomic_DNA"/>
</dbReference>
<dbReference type="InterPro" id="IPR036291">
    <property type="entry name" value="NAD(P)-bd_dom_sf"/>
</dbReference>
<dbReference type="Pfam" id="PF13460">
    <property type="entry name" value="NAD_binding_10"/>
    <property type="match status" value="1"/>
</dbReference>
<evidence type="ECO:0000259" key="1">
    <source>
        <dbReference type="Pfam" id="PF13460"/>
    </source>
</evidence>
<evidence type="ECO:0000313" key="3">
    <source>
        <dbReference type="Proteomes" id="UP001430360"/>
    </source>
</evidence>
<organism evidence="2 3">
    <name type="scientific">Luteimonas fraxinea</name>
    <dbReference type="NCBI Taxonomy" id="2901869"/>
    <lineage>
        <taxon>Bacteria</taxon>
        <taxon>Pseudomonadati</taxon>
        <taxon>Pseudomonadota</taxon>
        <taxon>Gammaproteobacteria</taxon>
        <taxon>Lysobacterales</taxon>
        <taxon>Lysobacteraceae</taxon>
        <taxon>Luteimonas</taxon>
    </lineage>
</organism>
<feature type="domain" description="NAD(P)-binding" evidence="1">
    <location>
        <begin position="12"/>
        <end position="126"/>
    </location>
</feature>
<reference evidence="2" key="2">
    <citation type="journal article" date="2022" name="Syst. Appl. Microbiol.">
        <title>Physiological and genomic characterisation of Luteimonas fraxinea sp. nov., a bacterial species associated with trees tolerant to ash dieback.</title>
        <authorList>
            <person name="Ulrich K."/>
            <person name="Becker R."/>
            <person name="Behrendt U."/>
            <person name="Kube M."/>
            <person name="Schneck V."/>
            <person name="Ulrich A."/>
        </authorList>
    </citation>
    <scope>NUCLEOTIDE SEQUENCE</scope>
    <source>
        <strain evidence="2">A1P009</strain>
    </source>
</reference>
<dbReference type="Proteomes" id="UP001430360">
    <property type="component" value="Unassembled WGS sequence"/>
</dbReference>
<dbReference type="SUPFAM" id="SSF51735">
    <property type="entry name" value="NAD(P)-binding Rossmann-fold domains"/>
    <property type="match status" value="1"/>
</dbReference>
<sequence>MSADGARVLLVGATGLVGGHVLDRLLADSRIVHVIAPVRRPLPRRDARLQAPVVDFDALPDDAALWSVDAVICTLGTTMRVAGSREAFRRVDHDYPLATAALARRYGAQAFALTSAMGADAQSRFFYNRVKGELEIALQAQGWPSLTLVRPGLIGGDPSEARPAERAAAVMLGALGPVLPKRWRISPASRIAAALVEHALAAAPGCRIVDAAALA</sequence>
<protein>
    <submittedName>
        <fullName evidence="2">NAD(P)H-binding protein</fullName>
    </submittedName>
</protein>